<organism evidence="1 2">
    <name type="scientific">Heliorestis convoluta</name>
    <dbReference type="NCBI Taxonomy" id="356322"/>
    <lineage>
        <taxon>Bacteria</taxon>
        <taxon>Bacillati</taxon>
        <taxon>Bacillota</taxon>
        <taxon>Clostridia</taxon>
        <taxon>Eubacteriales</taxon>
        <taxon>Heliobacteriaceae</taxon>
        <taxon>Heliorestis</taxon>
    </lineage>
</organism>
<sequence>MLTAGFRIGRIWANEKSRRDITQQAVSDHVNAAIRKIATLYRRKEVA</sequence>
<dbReference type="AlphaFoldDB" id="A0A5Q2MZB1"/>
<dbReference type="KEGG" id="hcv:FTV88_2216"/>
<keyword evidence="2" id="KW-1185">Reference proteome</keyword>
<gene>
    <name evidence="1" type="ORF">FTV88_2216</name>
</gene>
<accession>A0A5Q2MZB1</accession>
<evidence type="ECO:0000313" key="2">
    <source>
        <dbReference type="Proteomes" id="UP000366051"/>
    </source>
</evidence>
<protein>
    <submittedName>
        <fullName evidence="1">Uncharacterized protein</fullName>
    </submittedName>
</protein>
<dbReference type="EMBL" id="CP045875">
    <property type="protein sequence ID" value="QGG48314.1"/>
    <property type="molecule type" value="Genomic_DNA"/>
</dbReference>
<name>A0A5Q2MZB1_9FIRM</name>
<evidence type="ECO:0000313" key="1">
    <source>
        <dbReference type="EMBL" id="QGG48314.1"/>
    </source>
</evidence>
<dbReference type="Proteomes" id="UP000366051">
    <property type="component" value="Chromosome"/>
</dbReference>
<proteinExistence type="predicted"/>
<reference evidence="2" key="1">
    <citation type="submission" date="2019-11" db="EMBL/GenBank/DDBJ databases">
        <title>Genome sequence of Heliorestis convoluta strain HH, an alkaliphilic and minimalistic phototrophic bacterium from a soda lake in Egypt.</title>
        <authorList>
            <person name="Dewey E.D."/>
            <person name="Stokes L.M."/>
            <person name="Burchell B.M."/>
            <person name="Shaffer K.N."/>
            <person name="Huntington A.M."/>
            <person name="Baker J.M."/>
            <person name="Nadendla S."/>
            <person name="Giglio M.G."/>
            <person name="Touchman J.W."/>
            <person name="Blankenship R.E."/>
            <person name="Madigan M.T."/>
            <person name="Sattley W.M."/>
        </authorList>
    </citation>
    <scope>NUCLEOTIDE SEQUENCE [LARGE SCALE GENOMIC DNA]</scope>
    <source>
        <strain evidence="2">HH</strain>
    </source>
</reference>